<evidence type="ECO:0000313" key="10">
    <source>
        <dbReference type="EMBL" id="CAG9819803.1"/>
    </source>
</evidence>
<keyword evidence="4 9" id="KW-0812">Transmembrane</keyword>
<evidence type="ECO:0000256" key="8">
    <source>
        <dbReference type="SAM" id="MobiDB-lite"/>
    </source>
</evidence>
<dbReference type="GO" id="GO:0005737">
    <property type="term" value="C:cytoplasm"/>
    <property type="evidence" value="ECO:0007669"/>
    <property type="project" value="UniProtKB-SubCell"/>
</dbReference>
<evidence type="ECO:0000256" key="9">
    <source>
        <dbReference type="SAM" id="Phobius"/>
    </source>
</evidence>
<feature type="region of interest" description="Disordered" evidence="8">
    <location>
        <begin position="40"/>
        <end position="64"/>
    </location>
</feature>
<sequence length="479" mass="54671">MNQIESLAFDSNHIHEENKNDYSSNNVCVGVSIRNRRKGSQVSISNVSSNQSDVGNSEETSKLERKASLQELIKKGEEKLLQSQCKRGRSMSDGDIKMKENEDSVEVFSRLSNSVLEKLGLRGDGLREHLSEEELEQKFTSLALAFTIDATTIKDRCERQRRSRDQTEANLSKEMVKFKEKLALMQPLCIDYEKAELLSSLMSQIDIIMKATSLVSISAEKFGSVQQEERLTDSVGLIVSHVQMLKQQRDSARNQLQYTKRVLQNSSESPPGILISQKPILANPNRKIICRRRASIASISQPLLDTSQLPPDIKKVLKRTSELPVRSPTLGRNPRPNRLELGGDLVEIKEGSLEPMNEFERTPEIELENDMKSPPTSDLPDHEEFQQTIDLTKLSFRERLQLKFHNARNKLKEKYTKWTDDGTIHEIYSFCALICFSLSVIIMANILIEFEYAKRGLGASHFFWIWPTNGNQKFSRTRH</sequence>
<keyword evidence="7 9" id="KW-0472">Membrane</keyword>
<evidence type="ECO:0000256" key="1">
    <source>
        <dbReference type="ARBA" id="ARBA00004167"/>
    </source>
</evidence>
<dbReference type="PANTHER" id="PTHR15352">
    <property type="entry name" value="LYMPHOID-RESTRICTED MEMBRANE PROTEIN, JAW1"/>
    <property type="match status" value="1"/>
</dbReference>
<keyword evidence="6" id="KW-0175">Coiled coil</keyword>
<organism evidence="10 11">
    <name type="scientific">Phaedon cochleariae</name>
    <name type="common">Mustard beetle</name>
    <dbReference type="NCBI Taxonomy" id="80249"/>
    <lineage>
        <taxon>Eukaryota</taxon>
        <taxon>Metazoa</taxon>
        <taxon>Ecdysozoa</taxon>
        <taxon>Arthropoda</taxon>
        <taxon>Hexapoda</taxon>
        <taxon>Insecta</taxon>
        <taxon>Pterygota</taxon>
        <taxon>Neoptera</taxon>
        <taxon>Endopterygota</taxon>
        <taxon>Coleoptera</taxon>
        <taxon>Polyphaga</taxon>
        <taxon>Cucujiformia</taxon>
        <taxon>Chrysomeloidea</taxon>
        <taxon>Chrysomelidae</taxon>
        <taxon>Chrysomelinae</taxon>
        <taxon>Chrysomelini</taxon>
        <taxon>Phaedon</taxon>
    </lineage>
</organism>
<reference evidence="10" key="1">
    <citation type="submission" date="2022-01" db="EMBL/GenBank/DDBJ databases">
        <authorList>
            <person name="King R."/>
        </authorList>
    </citation>
    <scope>NUCLEOTIDE SEQUENCE</scope>
</reference>
<evidence type="ECO:0000256" key="7">
    <source>
        <dbReference type="ARBA" id="ARBA00023136"/>
    </source>
</evidence>
<keyword evidence="3" id="KW-0963">Cytoplasm</keyword>
<feature type="transmembrane region" description="Helical" evidence="9">
    <location>
        <begin position="427"/>
        <end position="448"/>
    </location>
</feature>
<evidence type="ECO:0000313" key="11">
    <source>
        <dbReference type="Proteomes" id="UP001153737"/>
    </source>
</evidence>
<comment type="subcellular location">
    <subcellularLocation>
        <location evidence="2">Cytoplasm</location>
    </subcellularLocation>
    <subcellularLocation>
        <location evidence="1">Membrane</location>
        <topology evidence="1">Single-pass membrane protein</topology>
    </subcellularLocation>
</comment>
<evidence type="ECO:0000256" key="3">
    <source>
        <dbReference type="ARBA" id="ARBA00022490"/>
    </source>
</evidence>
<evidence type="ECO:0008006" key="12">
    <source>
        <dbReference type="Google" id="ProtNLM"/>
    </source>
</evidence>
<dbReference type="OrthoDB" id="10062605at2759"/>
<dbReference type="AlphaFoldDB" id="A0A9N9SHB2"/>
<evidence type="ECO:0000256" key="6">
    <source>
        <dbReference type="ARBA" id="ARBA00023054"/>
    </source>
</evidence>
<dbReference type="EMBL" id="OU896709">
    <property type="protein sequence ID" value="CAG9819803.1"/>
    <property type="molecule type" value="Genomic_DNA"/>
</dbReference>
<evidence type="ECO:0000256" key="2">
    <source>
        <dbReference type="ARBA" id="ARBA00004496"/>
    </source>
</evidence>
<keyword evidence="11" id="KW-1185">Reference proteome</keyword>
<dbReference type="Proteomes" id="UP001153737">
    <property type="component" value="Chromosome 3"/>
</dbReference>
<dbReference type="GO" id="GO:0016020">
    <property type="term" value="C:membrane"/>
    <property type="evidence" value="ECO:0007669"/>
    <property type="project" value="UniProtKB-SubCell"/>
</dbReference>
<keyword evidence="5 9" id="KW-1133">Transmembrane helix</keyword>
<evidence type="ECO:0000256" key="5">
    <source>
        <dbReference type="ARBA" id="ARBA00022989"/>
    </source>
</evidence>
<accession>A0A9N9SHB2</accession>
<dbReference type="InterPro" id="IPR008677">
    <property type="entry name" value="MRVI1"/>
</dbReference>
<proteinExistence type="predicted"/>
<evidence type="ECO:0000256" key="4">
    <source>
        <dbReference type="ARBA" id="ARBA00022692"/>
    </source>
</evidence>
<gene>
    <name evidence="10" type="ORF">PHAECO_LOCUS7275</name>
</gene>
<feature type="compositionally biased region" description="Low complexity" evidence="8">
    <location>
        <begin position="40"/>
        <end position="52"/>
    </location>
</feature>
<name>A0A9N9SHB2_PHACE</name>
<dbReference type="Pfam" id="PF05781">
    <property type="entry name" value="MRVI1"/>
    <property type="match status" value="1"/>
</dbReference>
<reference evidence="10" key="2">
    <citation type="submission" date="2022-10" db="EMBL/GenBank/DDBJ databases">
        <authorList>
            <consortium name="ENA_rothamsted_submissions"/>
            <consortium name="culmorum"/>
            <person name="King R."/>
        </authorList>
    </citation>
    <scope>NUCLEOTIDE SEQUENCE</scope>
</reference>
<protein>
    <recommendedName>
        <fullName evidence="12">Lymphoid-restricted membrane protein-like</fullName>
    </recommendedName>
</protein>
<dbReference type="PANTHER" id="PTHR15352:SF1">
    <property type="entry name" value="KASH5-LIKE COILED-COIL DOMAIN-CONTAINING PROTEIN"/>
    <property type="match status" value="1"/>
</dbReference>